<proteinExistence type="inferred from homology"/>
<dbReference type="InterPro" id="IPR016032">
    <property type="entry name" value="Sig_transdc_resp-reg_C-effctor"/>
</dbReference>
<dbReference type="InterPro" id="IPR011990">
    <property type="entry name" value="TPR-like_helical_dom_sf"/>
</dbReference>
<evidence type="ECO:0000313" key="7">
    <source>
        <dbReference type="EMBL" id="MFC4856108.1"/>
    </source>
</evidence>
<comment type="caution">
    <text evidence="7">The sequence shown here is derived from an EMBL/GenBank/DDBJ whole genome shotgun (WGS) entry which is preliminary data.</text>
</comment>
<dbReference type="SUPFAM" id="SSF46894">
    <property type="entry name" value="C-terminal effector domain of the bipartite response regulators"/>
    <property type="match status" value="1"/>
</dbReference>
<dbReference type="Gene3D" id="1.10.10.10">
    <property type="entry name" value="Winged helix-like DNA-binding domain superfamily/Winged helix DNA-binding domain"/>
    <property type="match status" value="1"/>
</dbReference>
<evidence type="ECO:0000256" key="2">
    <source>
        <dbReference type="ARBA" id="ARBA00023015"/>
    </source>
</evidence>
<gene>
    <name evidence="7" type="ORF">ACFPCV_21610</name>
</gene>
<evidence type="ECO:0000256" key="4">
    <source>
        <dbReference type="ARBA" id="ARBA00023163"/>
    </source>
</evidence>
<feature type="domain" description="Bacterial transcriptional activator" evidence="6">
    <location>
        <begin position="104"/>
        <end position="250"/>
    </location>
</feature>
<dbReference type="RefSeq" id="WP_378058070.1">
    <property type="nucleotide sequence ID" value="NZ_JBHSIS010000009.1"/>
</dbReference>
<dbReference type="Proteomes" id="UP001595859">
    <property type="component" value="Unassembled WGS sequence"/>
</dbReference>
<evidence type="ECO:0000259" key="6">
    <source>
        <dbReference type="SMART" id="SM01043"/>
    </source>
</evidence>
<reference evidence="8" key="1">
    <citation type="journal article" date="2019" name="Int. J. Syst. Evol. Microbiol.">
        <title>The Global Catalogue of Microorganisms (GCM) 10K type strain sequencing project: providing services to taxonomists for standard genome sequencing and annotation.</title>
        <authorList>
            <consortium name="The Broad Institute Genomics Platform"/>
            <consortium name="The Broad Institute Genome Sequencing Center for Infectious Disease"/>
            <person name="Wu L."/>
            <person name="Ma J."/>
        </authorList>
    </citation>
    <scope>NUCLEOTIDE SEQUENCE [LARGE SCALE GENOMIC DNA]</scope>
    <source>
        <strain evidence="8">ZS-22-S1</strain>
    </source>
</reference>
<evidence type="ECO:0000256" key="1">
    <source>
        <dbReference type="ARBA" id="ARBA00005820"/>
    </source>
</evidence>
<feature type="domain" description="OmpR/PhoB-type" evidence="5">
    <location>
        <begin position="25"/>
        <end position="98"/>
    </location>
</feature>
<accession>A0ABV9S5C1</accession>
<dbReference type="SMART" id="SM00862">
    <property type="entry name" value="Trans_reg_C"/>
    <property type="match status" value="1"/>
</dbReference>
<organism evidence="7 8">
    <name type="scientific">Actinophytocola glycyrrhizae</name>
    <dbReference type="NCBI Taxonomy" id="2044873"/>
    <lineage>
        <taxon>Bacteria</taxon>
        <taxon>Bacillati</taxon>
        <taxon>Actinomycetota</taxon>
        <taxon>Actinomycetes</taxon>
        <taxon>Pseudonocardiales</taxon>
        <taxon>Pseudonocardiaceae</taxon>
    </lineage>
</organism>
<keyword evidence="2" id="KW-0805">Transcription regulation</keyword>
<evidence type="ECO:0000259" key="5">
    <source>
        <dbReference type="SMART" id="SM00862"/>
    </source>
</evidence>
<evidence type="ECO:0000313" key="8">
    <source>
        <dbReference type="Proteomes" id="UP001595859"/>
    </source>
</evidence>
<dbReference type="PANTHER" id="PTHR35807:SF1">
    <property type="entry name" value="TRANSCRIPTIONAL REGULATOR REDD"/>
    <property type="match status" value="1"/>
</dbReference>
<protein>
    <submittedName>
        <fullName evidence="7">BTAD domain-containing putative transcriptional regulator</fullName>
    </submittedName>
</protein>
<dbReference type="Gene3D" id="1.25.40.10">
    <property type="entry name" value="Tetratricopeptide repeat domain"/>
    <property type="match status" value="1"/>
</dbReference>
<dbReference type="Pfam" id="PF03704">
    <property type="entry name" value="BTAD"/>
    <property type="match status" value="1"/>
</dbReference>
<dbReference type="InterPro" id="IPR036388">
    <property type="entry name" value="WH-like_DNA-bd_sf"/>
</dbReference>
<dbReference type="EMBL" id="JBHSIS010000009">
    <property type="protein sequence ID" value="MFC4856108.1"/>
    <property type="molecule type" value="Genomic_DNA"/>
</dbReference>
<dbReference type="InterPro" id="IPR005158">
    <property type="entry name" value="BTAD"/>
</dbReference>
<sequence>MLRAQTMGWSLRLVGMVEVSAVDDGGRVRDVGSRKARTLLALLGARAGRTVGMDQVIDVLWEAKPPRSPEANVATLVSRLRGKLGREVVFGGRGGYRLGDEIQVDLHEAAALVAAAEGCLSQGASDRGLRAAERAIQLLDRGTVLTEYPSANWADTARVMQEALLRRARHAAAESALHAAVPARALAVAQSALADDPLDETSCRAFMRACVATGEPSRAMLAYERLRGDLAAELGADPAPATRDLHVSILRARTTG</sequence>
<name>A0ABV9S5C1_9PSEU</name>
<dbReference type="InterPro" id="IPR051677">
    <property type="entry name" value="AfsR-DnrI-RedD_regulator"/>
</dbReference>
<dbReference type="PANTHER" id="PTHR35807">
    <property type="entry name" value="TRANSCRIPTIONAL REGULATOR REDD-RELATED"/>
    <property type="match status" value="1"/>
</dbReference>
<keyword evidence="8" id="KW-1185">Reference proteome</keyword>
<comment type="similarity">
    <text evidence="1">Belongs to the AfsR/DnrI/RedD regulatory family.</text>
</comment>
<dbReference type="SMART" id="SM01043">
    <property type="entry name" value="BTAD"/>
    <property type="match status" value="1"/>
</dbReference>
<dbReference type="InterPro" id="IPR001867">
    <property type="entry name" value="OmpR/PhoB-type_DNA-bd"/>
</dbReference>
<keyword evidence="4" id="KW-0804">Transcription</keyword>
<evidence type="ECO:0000256" key="3">
    <source>
        <dbReference type="ARBA" id="ARBA00023125"/>
    </source>
</evidence>
<keyword evidence="3" id="KW-0238">DNA-binding</keyword>
<dbReference type="SUPFAM" id="SSF48452">
    <property type="entry name" value="TPR-like"/>
    <property type="match status" value="1"/>
</dbReference>